<sequence>MGLKQLWLFLFVLLYFVSEVCVDCIAYIEPNINLNISKIATKFEFTNLKCSCPIKEFCTVDYCYLKSVNRTYKYASIRINVFATVTNVEVNGETFKRMNGYKPFLYNVTVDGCRFMENRNRNPVANYLFGFLGKYHNINHTCPYSHDIIIDKLSIGHVNDHMMEFLPFAIGSYLLQASFSIDGIRRLVLQFYGTVS</sequence>
<dbReference type="PhylomeDB" id="B4G6H2"/>
<reference evidence="2 3" key="1">
    <citation type="journal article" date="2007" name="Nature">
        <title>Evolution of genes and genomes on the Drosophila phylogeny.</title>
        <authorList>
            <consortium name="Drosophila 12 Genomes Consortium"/>
            <person name="Clark A.G."/>
            <person name="Eisen M.B."/>
            <person name="Smith D.R."/>
            <person name="Bergman C.M."/>
            <person name="Oliver B."/>
            <person name="Markow T.A."/>
            <person name="Kaufman T.C."/>
            <person name="Kellis M."/>
            <person name="Gelbart W."/>
            <person name="Iyer V.N."/>
            <person name="Pollard D.A."/>
            <person name="Sackton T.B."/>
            <person name="Larracuente A.M."/>
            <person name="Singh N.D."/>
            <person name="Abad J.P."/>
            <person name="Abt D.N."/>
            <person name="Adryan B."/>
            <person name="Aguade M."/>
            <person name="Akashi H."/>
            <person name="Anderson W.W."/>
            <person name="Aquadro C.F."/>
            <person name="Ardell D.H."/>
            <person name="Arguello R."/>
            <person name="Artieri C.G."/>
            <person name="Barbash D.A."/>
            <person name="Barker D."/>
            <person name="Barsanti P."/>
            <person name="Batterham P."/>
            <person name="Batzoglou S."/>
            <person name="Begun D."/>
            <person name="Bhutkar A."/>
            <person name="Blanco E."/>
            <person name="Bosak S.A."/>
            <person name="Bradley R.K."/>
            <person name="Brand A.D."/>
            <person name="Brent M.R."/>
            <person name="Brooks A.N."/>
            <person name="Brown R.H."/>
            <person name="Butlin R.K."/>
            <person name="Caggese C."/>
            <person name="Calvi B.R."/>
            <person name="Bernardo de Carvalho A."/>
            <person name="Caspi A."/>
            <person name="Castrezana S."/>
            <person name="Celniker S.E."/>
            <person name="Chang J.L."/>
            <person name="Chapple C."/>
            <person name="Chatterji S."/>
            <person name="Chinwalla A."/>
            <person name="Civetta A."/>
            <person name="Clifton S.W."/>
            <person name="Comeron J.M."/>
            <person name="Costello J.C."/>
            <person name="Coyne J.A."/>
            <person name="Daub J."/>
            <person name="David R.G."/>
            <person name="Delcher A.L."/>
            <person name="Delehaunty K."/>
            <person name="Do C.B."/>
            <person name="Ebling H."/>
            <person name="Edwards K."/>
            <person name="Eickbush T."/>
            <person name="Evans J.D."/>
            <person name="Filipski A."/>
            <person name="Findeiss S."/>
            <person name="Freyhult E."/>
            <person name="Fulton L."/>
            <person name="Fulton R."/>
            <person name="Garcia A.C."/>
            <person name="Gardiner A."/>
            <person name="Garfield D.A."/>
            <person name="Garvin B.E."/>
            <person name="Gibson G."/>
            <person name="Gilbert D."/>
            <person name="Gnerre S."/>
            <person name="Godfrey J."/>
            <person name="Good R."/>
            <person name="Gotea V."/>
            <person name="Gravely B."/>
            <person name="Greenberg A.J."/>
            <person name="Griffiths-Jones S."/>
            <person name="Gross S."/>
            <person name="Guigo R."/>
            <person name="Gustafson E.A."/>
            <person name="Haerty W."/>
            <person name="Hahn M.W."/>
            <person name="Halligan D.L."/>
            <person name="Halpern A.L."/>
            <person name="Halter G.M."/>
            <person name="Han M.V."/>
            <person name="Heger A."/>
            <person name="Hillier L."/>
            <person name="Hinrichs A.S."/>
            <person name="Holmes I."/>
            <person name="Hoskins R.A."/>
            <person name="Hubisz M.J."/>
            <person name="Hultmark D."/>
            <person name="Huntley M.A."/>
            <person name="Jaffe D.B."/>
            <person name="Jagadeeshan S."/>
            <person name="Jeck W.R."/>
            <person name="Johnson J."/>
            <person name="Jones C.D."/>
            <person name="Jordan W.C."/>
            <person name="Karpen G.H."/>
            <person name="Kataoka E."/>
            <person name="Keightley P.D."/>
            <person name="Kheradpour P."/>
            <person name="Kirkness E.F."/>
            <person name="Koerich L.B."/>
            <person name="Kristiansen K."/>
            <person name="Kudrna D."/>
            <person name="Kulathinal R.J."/>
            <person name="Kumar S."/>
            <person name="Kwok R."/>
            <person name="Lander E."/>
            <person name="Langley C.H."/>
            <person name="Lapoint R."/>
            <person name="Lazzaro B.P."/>
            <person name="Lee S.J."/>
            <person name="Levesque L."/>
            <person name="Li R."/>
            <person name="Lin C.F."/>
            <person name="Lin M.F."/>
            <person name="Lindblad-Toh K."/>
            <person name="Llopart A."/>
            <person name="Long M."/>
            <person name="Low L."/>
            <person name="Lozovsky E."/>
            <person name="Lu J."/>
            <person name="Luo M."/>
            <person name="Machado C.A."/>
            <person name="Makalowski W."/>
            <person name="Marzo M."/>
            <person name="Matsuda M."/>
            <person name="Matzkin L."/>
            <person name="McAllister B."/>
            <person name="McBride C.S."/>
            <person name="McKernan B."/>
            <person name="McKernan K."/>
            <person name="Mendez-Lago M."/>
            <person name="Minx P."/>
            <person name="Mollenhauer M.U."/>
            <person name="Montooth K."/>
            <person name="Mount S.M."/>
            <person name="Mu X."/>
            <person name="Myers E."/>
            <person name="Negre B."/>
            <person name="Newfeld S."/>
            <person name="Nielsen R."/>
            <person name="Noor M.A."/>
            <person name="O'Grady P."/>
            <person name="Pachter L."/>
            <person name="Papaceit M."/>
            <person name="Parisi M.J."/>
            <person name="Parisi M."/>
            <person name="Parts L."/>
            <person name="Pedersen J.S."/>
            <person name="Pesole G."/>
            <person name="Phillippy A.M."/>
            <person name="Ponting C.P."/>
            <person name="Pop M."/>
            <person name="Porcelli D."/>
            <person name="Powell J.R."/>
            <person name="Prohaska S."/>
            <person name="Pruitt K."/>
            <person name="Puig M."/>
            <person name="Quesneville H."/>
            <person name="Ram K.R."/>
            <person name="Rand D."/>
            <person name="Rasmussen M.D."/>
            <person name="Reed L.K."/>
            <person name="Reenan R."/>
            <person name="Reily A."/>
            <person name="Remington K.A."/>
            <person name="Rieger T.T."/>
            <person name="Ritchie M.G."/>
            <person name="Robin C."/>
            <person name="Rogers Y.H."/>
            <person name="Rohde C."/>
            <person name="Rozas J."/>
            <person name="Rubenfield M.J."/>
            <person name="Ruiz A."/>
            <person name="Russo S."/>
            <person name="Salzberg S.L."/>
            <person name="Sanchez-Gracia A."/>
            <person name="Saranga D.J."/>
            <person name="Sato H."/>
            <person name="Schaeffer S.W."/>
            <person name="Schatz M.C."/>
            <person name="Schlenke T."/>
            <person name="Schwartz R."/>
            <person name="Segarra C."/>
            <person name="Singh R.S."/>
            <person name="Sirot L."/>
            <person name="Sirota M."/>
            <person name="Sisneros N.B."/>
            <person name="Smith C.D."/>
            <person name="Smith T.F."/>
            <person name="Spieth J."/>
            <person name="Stage D.E."/>
            <person name="Stark A."/>
            <person name="Stephan W."/>
            <person name="Strausberg R.L."/>
            <person name="Strempel S."/>
            <person name="Sturgill D."/>
            <person name="Sutton G."/>
            <person name="Sutton G.G."/>
            <person name="Tao W."/>
            <person name="Teichmann S."/>
            <person name="Tobari Y.N."/>
            <person name="Tomimura Y."/>
            <person name="Tsolas J.M."/>
            <person name="Valente V.L."/>
            <person name="Venter E."/>
            <person name="Venter J.C."/>
            <person name="Vicario S."/>
            <person name="Vieira F.G."/>
            <person name="Vilella A.J."/>
            <person name="Villasante A."/>
            <person name="Walenz B."/>
            <person name="Wang J."/>
            <person name="Wasserman M."/>
            <person name="Watts T."/>
            <person name="Wilson D."/>
            <person name="Wilson R.K."/>
            <person name="Wing R.A."/>
            <person name="Wolfner M.F."/>
            <person name="Wong A."/>
            <person name="Wong G.K."/>
            <person name="Wu C.I."/>
            <person name="Wu G."/>
            <person name="Yamamoto D."/>
            <person name="Yang H.P."/>
            <person name="Yang S.P."/>
            <person name="Yorke J.A."/>
            <person name="Yoshida K."/>
            <person name="Zdobnov E."/>
            <person name="Zhang P."/>
            <person name="Zhang Y."/>
            <person name="Zimin A.V."/>
            <person name="Baldwin J."/>
            <person name="Abdouelleil A."/>
            <person name="Abdulkadir J."/>
            <person name="Abebe A."/>
            <person name="Abera B."/>
            <person name="Abreu J."/>
            <person name="Acer S.C."/>
            <person name="Aftuck L."/>
            <person name="Alexander A."/>
            <person name="An P."/>
            <person name="Anderson E."/>
            <person name="Anderson S."/>
            <person name="Arachi H."/>
            <person name="Azer M."/>
            <person name="Bachantsang P."/>
            <person name="Barry A."/>
            <person name="Bayul T."/>
            <person name="Berlin A."/>
            <person name="Bessette D."/>
            <person name="Bloom T."/>
            <person name="Blye J."/>
            <person name="Boguslavskiy L."/>
            <person name="Bonnet C."/>
            <person name="Boukhgalter B."/>
            <person name="Bourzgui I."/>
            <person name="Brown A."/>
            <person name="Cahill P."/>
            <person name="Channer S."/>
            <person name="Cheshatsang Y."/>
            <person name="Chuda L."/>
            <person name="Citroen M."/>
            <person name="Collymore A."/>
            <person name="Cooke P."/>
            <person name="Costello M."/>
            <person name="D'Aco K."/>
            <person name="Daza R."/>
            <person name="De Haan G."/>
            <person name="DeGray S."/>
            <person name="DeMaso C."/>
            <person name="Dhargay N."/>
            <person name="Dooley K."/>
            <person name="Dooley E."/>
            <person name="Doricent M."/>
            <person name="Dorje P."/>
            <person name="Dorjee K."/>
            <person name="Dupes A."/>
            <person name="Elong R."/>
            <person name="Falk J."/>
            <person name="Farina A."/>
            <person name="Faro S."/>
            <person name="Ferguson D."/>
            <person name="Fisher S."/>
            <person name="Foley C.D."/>
            <person name="Franke A."/>
            <person name="Friedrich D."/>
            <person name="Gadbois L."/>
            <person name="Gearin G."/>
            <person name="Gearin C.R."/>
            <person name="Giannoukos G."/>
            <person name="Goode T."/>
            <person name="Graham J."/>
            <person name="Grandbois E."/>
            <person name="Grewal S."/>
            <person name="Gyaltsen K."/>
            <person name="Hafez N."/>
            <person name="Hagos B."/>
            <person name="Hall J."/>
            <person name="Henson C."/>
            <person name="Hollinger A."/>
            <person name="Honan T."/>
            <person name="Huard M.D."/>
            <person name="Hughes L."/>
            <person name="Hurhula B."/>
            <person name="Husby M.E."/>
            <person name="Kamat A."/>
            <person name="Kanga B."/>
            <person name="Kashin S."/>
            <person name="Khazanovich D."/>
            <person name="Kisner P."/>
            <person name="Lance K."/>
            <person name="Lara M."/>
            <person name="Lee W."/>
            <person name="Lennon N."/>
            <person name="Letendre F."/>
            <person name="LeVine R."/>
            <person name="Lipovsky A."/>
            <person name="Liu X."/>
            <person name="Liu J."/>
            <person name="Liu S."/>
            <person name="Lokyitsang T."/>
            <person name="Lokyitsang Y."/>
            <person name="Lubonja R."/>
            <person name="Lui A."/>
            <person name="MacDonald P."/>
            <person name="Magnisalis V."/>
            <person name="Maru K."/>
            <person name="Matthews C."/>
            <person name="McCusker W."/>
            <person name="McDonough S."/>
            <person name="Mehta T."/>
            <person name="Meldrim J."/>
            <person name="Meneus L."/>
            <person name="Mihai O."/>
            <person name="Mihalev A."/>
            <person name="Mihova T."/>
            <person name="Mittelman R."/>
            <person name="Mlenga V."/>
            <person name="Montmayeur A."/>
            <person name="Mulrain L."/>
            <person name="Navidi A."/>
            <person name="Naylor J."/>
            <person name="Negash T."/>
            <person name="Nguyen T."/>
            <person name="Nguyen N."/>
            <person name="Nicol R."/>
            <person name="Norbu C."/>
            <person name="Norbu N."/>
            <person name="Novod N."/>
            <person name="O'Neill B."/>
            <person name="Osman S."/>
            <person name="Markiewicz E."/>
            <person name="Oyono O.L."/>
            <person name="Patti C."/>
            <person name="Phunkhang P."/>
            <person name="Pierre F."/>
            <person name="Priest M."/>
            <person name="Raghuraman S."/>
            <person name="Rege F."/>
            <person name="Reyes R."/>
            <person name="Rise C."/>
            <person name="Rogov P."/>
            <person name="Ross K."/>
            <person name="Ryan E."/>
            <person name="Settipalli S."/>
            <person name="Shea T."/>
            <person name="Sherpa N."/>
            <person name="Shi L."/>
            <person name="Shih D."/>
            <person name="Sparrow T."/>
            <person name="Spaulding J."/>
            <person name="Stalker J."/>
            <person name="Stange-Thomann N."/>
            <person name="Stavropoulos S."/>
            <person name="Stone C."/>
            <person name="Strader C."/>
            <person name="Tesfaye S."/>
            <person name="Thomson T."/>
            <person name="Thoulutsang Y."/>
            <person name="Thoulutsang D."/>
            <person name="Topham K."/>
            <person name="Topping I."/>
            <person name="Tsamla T."/>
            <person name="Vassiliev H."/>
            <person name="Vo A."/>
            <person name="Wangchuk T."/>
            <person name="Wangdi T."/>
            <person name="Weiand M."/>
            <person name="Wilkinson J."/>
            <person name="Wilson A."/>
            <person name="Yadav S."/>
            <person name="Young G."/>
            <person name="Yu Q."/>
            <person name="Zembek L."/>
            <person name="Zhong D."/>
            <person name="Zimmer A."/>
            <person name="Zwirko Z."/>
            <person name="Jaffe D.B."/>
            <person name="Alvarez P."/>
            <person name="Brockman W."/>
            <person name="Butler J."/>
            <person name="Chin C."/>
            <person name="Gnerre S."/>
            <person name="Grabherr M."/>
            <person name="Kleber M."/>
            <person name="Mauceli E."/>
            <person name="MacCallum I."/>
        </authorList>
    </citation>
    <scope>NUCLEOTIDE SEQUENCE [LARGE SCALE GENOMIC DNA]</scope>
    <source>
        <strain evidence="3">MSH-3 / Tucson 14011-0111.49</strain>
    </source>
</reference>
<dbReference type="EMBL" id="CH479180">
    <property type="protein sequence ID" value="EDW28197.1"/>
    <property type="molecule type" value="Genomic_DNA"/>
</dbReference>
<dbReference type="AlphaFoldDB" id="B4G6H2"/>
<dbReference type="HOGENOM" id="CLU_116900_0_0_1"/>
<organism evidence="3">
    <name type="scientific">Drosophila persimilis</name>
    <name type="common">Fruit fly</name>
    <dbReference type="NCBI Taxonomy" id="7234"/>
    <lineage>
        <taxon>Eukaryota</taxon>
        <taxon>Metazoa</taxon>
        <taxon>Ecdysozoa</taxon>
        <taxon>Arthropoda</taxon>
        <taxon>Hexapoda</taxon>
        <taxon>Insecta</taxon>
        <taxon>Pterygota</taxon>
        <taxon>Neoptera</taxon>
        <taxon>Endopterygota</taxon>
        <taxon>Diptera</taxon>
        <taxon>Brachycera</taxon>
        <taxon>Muscomorpha</taxon>
        <taxon>Ephydroidea</taxon>
        <taxon>Drosophilidae</taxon>
        <taxon>Drosophila</taxon>
        <taxon>Sophophora</taxon>
    </lineage>
</organism>
<evidence type="ECO:0000256" key="1">
    <source>
        <dbReference type="SAM" id="SignalP"/>
    </source>
</evidence>
<keyword evidence="3" id="KW-1185">Reference proteome</keyword>
<keyword evidence="1" id="KW-0732">Signal</keyword>
<feature type="chain" id="PRO_5002803035" evidence="1">
    <location>
        <begin position="23"/>
        <end position="196"/>
    </location>
</feature>
<dbReference type="Proteomes" id="UP000008744">
    <property type="component" value="Unassembled WGS sequence"/>
</dbReference>
<dbReference type="OrthoDB" id="7833484at2759"/>
<dbReference type="PANTHER" id="PTHR20898:SF0">
    <property type="entry name" value="DAEDALUS ON 3-RELATED"/>
    <property type="match status" value="1"/>
</dbReference>
<proteinExistence type="predicted"/>
<protein>
    <submittedName>
        <fullName evidence="2">GL19071</fullName>
    </submittedName>
</protein>
<evidence type="ECO:0000313" key="3">
    <source>
        <dbReference type="Proteomes" id="UP000008744"/>
    </source>
</evidence>
<feature type="signal peptide" evidence="1">
    <location>
        <begin position="1"/>
        <end position="22"/>
    </location>
</feature>
<gene>
    <name evidence="2" type="primary">Dper\GL19071</name>
    <name evidence="2" type="ORF">Dper_GL19071</name>
</gene>
<dbReference type="Pfam" id="PF06477">
    <property type="entry name" value="DUF1091"/>
    <property type="match status" value="1"/>
</dbReference>
<dbReference type="SMART" id="SM00697">
    <property type="entry name" value="DM8"/>
    <property type="match status" value="1"/>
</dbReference>
<name>B4G6H2_DROPE</name>
<evidence type="ECO:0000313" key="2">
    <source>
        <dbReference type="EMBL" id="EDW28197.1"/>
    </source>
</evidence>
<dbReference type="OMA" id="RNPVANY"/>
<dbReference type="PANTHER" id="PTHR20898">
    <property type="entry name" value="DAEDALUS ON 3-RELATED-RELATED"/>
    <property type="match status" value="1"/>
</dbReference>
<accession>B4G6H2</accession>
<dbReference type="InterPro" id="IPR010512">
    <property type="entry name" value="DUF1091"/>
</dbReference>